<feature type="transmembrane region" description="Helical" evidence="2">
    <location>
        <begin position="186"/>
        <end position="211"/>
    </location>
</feature>
<feature type="transmembrane region" description="Helical" evidence="2">
    <location>
        <begin position="146"/>
        <end position="166"/>
    </location>
</feature>
<sequence length="328" mass="32948">MARPPASIPRWLAPATAALAGATASVAALGPLGAGLVDHRVPPLLHDRLVGSAAVSLAVLVPLTLAAALLLRRRSPAGPLLALSVALGHWYLAAELVLVPERTGRPGDDEVFLPLFVAVLLLATAVAVGAWSAASTATTRLDRPTGTLVGVGLLMGSGLFVLGRHVPAWLDVVRGAPSAEYLAGPGAWWAVAFQELALLLPVSAAAGIAVLRRLPWSGHAAFAASGLLAVVGAAVGGAAWSSTRGYAGPTVDGATSTSAIGLVTAVPAVLCWVAVARTGRQNWASPVDHPGAGPAPDVGPRASSPAVAAPEARSDRHPGTIPRPRSAP</sequence>
<evidence type="ECO:0000313" key="3">
    <source>
        <dbReference type="EMBL" id="GGL76722.1"/>
    </source>
</evidence>
<accession>A0A846LUQ7</accession>
<keyword evidence="2" id="KW-1133">Transmembrane helix</keyword>
<organism evidence="4 5">
    <name type="scientific">Modestobacter marinus</name>
    <dbReference type="NCBI Taxonomy" id="477641"/>
    <lineage>
        <taxon>Bacteria</taxon>
        <taxon>Bacillati</taxon>
        <taxon>Actinomycetota</taxon>
        <taxon>Actinomycetes</taxon>
        <taxon>Geodermatophilales</taxon>
        <taxon>Geodermatophilaceae</taxon>
        <taxon>Modestobacter</taxon>
    </lineage>
</organism>
<keyword evidence="2" id="KW-0812">Transmembrane</keyword>
<reference evidence="4 5" key="3">
    <citation type="submission" date="2020-02" db="EMBL/GenBank/DDBJ databases">
        <title>Sequencing the genomes of 1000 actinobacteria strains.</title>
        <authorList>
            <person name="Klenk H.-P."/>
        </authorList>
    </citation>
    <scope>NUCLEOTIDE SEQUENCE [LARGE SCALE GENOMIC DNA]</scope>
    <source>
        <strain evidence="4 5">DSM 45201</strain>
    </source>
</reference>
<keyword evidence="2" id="KW-0472">Membrane</keyword>
<comment type="caution">
    <text evidence="4">The sequence shown here is derived from an EMBL/GenBank/DDBJ whole genome shotgun (WGS) entry which is preliminary data.</text>
</comment>
<feature type="region of interest" description="Disordered" evidence="1">
    <location>
        <begin position="283"/>
        <end position="328"/>
    </location>
</feature>
<protein>
    <submittedName>
        <fullName evidence="4">Uncharacterized protein</fullName>
    </submittedName>
</protein>
<dbReference type="EMBL" id="BMMI01000007">
    <property type="protein sequence ID" value="GGL76722.1"/>
    <property type="molecule type" value="Genomic_DNA"/>
</dbReference>
<gene>
    <name evidence="4" type="ORF">FB380_003686</name>
    <name evidence="3" type="ORF">GCM10011589_36020</name>
</gene>
<dbReference type="AlphaFoldDB" id="A0A846LUQ7"/>
<evidence type="ECO:0000256" key="1">
    <source>
        <dbReference type="SAM" id="MobiDB-lite"/>
    </source>
</evidence>
<feature type="transmembrane region" description="Helical" evidence="2">
    <location>
        <begin position="220"/>
        <end position="241"/>
    </location>
</feature>
<dbReference type="Proteomes" id="UP000648663">
    <property type="component" value="Unassembled WGS sequence"/>
</dbReference>
<keyword evidence="6" id="KW-1185">Reference proteome</keyword>
<dbReference type="Proteomes" id="UP000552836">
    <property type="component" value="Unassembled WGS sequence"/>
</dbReference>
<evidence type="ECO:0000256" key="2">
    <source>
        <dbReference type="SAM" id="Phobius"/>
    </source>
</evidence>
<reference evidence="3" key="4">
    <citation type="submission" date="2024-05" db="EMBL/GenBank/DDBJ databases">
        <authorList>
            <person name="Sun Q."/>
            <person name="Zhou Y."/>
        </authorList>
    </citation>
    <scope>NUCLEOTIDE SEQUENCE</scope>
    <source>
        <strain evidence="3">CGMCC 4.5581</strain>
    </source>
</reference>
<evidence type="ECO:0000313" key="6">
    <source>
        <dbReference type="Proteomes" id="UP000648663"/>
    </source>
</evidence>
<feature type="transmembrane region" description="Helical" evidence="2">
    <location>
        <begin position="51"/>
        <end position="71"/>
    </location>
</feature>
<evidence type="ECO:0000313" key="4">
    <source>
        <dbReference type="EMBL" id="NIH69198.1"/>
    </source>
</evidence>
<dbReference type="EMBL" id="JAAMPA010000002">
    <property type="protein sequence ID" value="NIH69198.1"/>
    <property type="molecule type" value="Genomic_DNA"/>
</dbReference>
<feature type="transmembrane region" description="Helical" evidence="2">
    <location>
        <begin position="80"/>
        <end position="99"/>
    </location>
</feature>
<feature type="transmembrane region" description="Helical" evidence="2">
    <location>
        <begin position="111"/>
        <end position="134"/>
    </location>
</feature>
<reference evidence="3" key="1">
    <citation type="journal article" date="2014" name="Int. J. Syst. Evol. Microbiol.">
        <title>Complete genome of a new Firmicutes species belonging to the dominant human colonic microbiota ('Ruminococcus bicirculans') reveals two chromosomes and a selective capacity to utilize plant glucans.</title>
        <authorList>
            <consortium name="NISC Comparative Sequencing Program"/>
            <person name="Wegmann U."/>
            <person name="Louis P."/>
            <person name="Goesmann A."/>
            <person name="Henrissat B."/>
            <person name="Duncan S.H."/>
            <person name="Flint H.J."/>
        </authorList>
    </citation>
    <scope>NUCLEOTIDE SEQUENCE</scope>
    <source>
        <strain evidence="3">CGMCC 4.5581</strain>
    </source>
</reference>
<reference evidence="6" key="2">
    <citation type="journal article" date="2019" name="Int. J. Syst. Evol. Microbiol.">
        <title>The Global Catalogue of Microorganisms (GCM) 10K type strain sequencing project: providing services to taxonomists for standard genome sequencing and annotation.</title>
        <authorList>
            <consortium name="The Broad Institute Genomics Platform"/>
            <consortium name="The Broad Institute Genome Sequencing Center for Infectious Disease"/>
            <person name="Wu L."/>
            <person name="Ma J."/>
        </authorList>
    </citation>
    <scope>NUCLEOTIDE SEQUENCE [LARGE SCALE GENOMIC DNA]</scope>
    <source>
        <strain evidence="6">CGMCC 4.5581</strain>
    </source>
</reference>
<name>A0A846LUQ7_9ACTN</name>
<evidence type="ECO:0000313" key="5">
    <source>
        <dbReference type="Proteomes" id="UP000552836"/>
    </source>
</evidence>
<feature type="transmembrane region" description="Helical" evidence="2">
    <location>
        <begin position="253"/>
        <end position="275"/>
    </location>
</feature>
<proteinExistence type="predicted"/>
<dbReference type="RefSeq" id="WP_166756759.1">
    <property type="nucleotide sequence ID" value="NZ_BAABJU010000003.1"/>
</dbReference>